<dbReference type="Proteomes" id="UP000199600">
    <property type="component" value="Unassembled WGS sequence"/>
</dbReference>
<dbReference type="PANTHER" id="PTHR38031">
    <property type="entry name" value="SULFUR CARRIER PROTEIN SLR0821-RELATED"/>
    <property type="match status" value="1"/>
</dbReference>
<name>A0A1A8Y1L6_9RHOO</name>
<dbReference type="SUPFAM" id="SSF54285">
    <property type="entry name" value="MoaD/ThiS"/>
    <property type="match status" value="1"/>
</dbReference>
<accession>A0A1A8Y1L6</accession>
<reference evidence="1 2" key="1">
    <citation type="submission" date="2016-06" db="EMBL/GenBank/DDBJ databases">
        <authorList>
            <person name="Kjaerup R.B."/>
            <person name="Dalgaard T.S."/>
            <person name="Juul-Madsen H.R."/>
        </authorList>
    </citation>
    <scope>NUCLEOTIDE SEQUENCE [LARGE SCALE GENOMIC DNA]</scope>
    <source>
        <strain evidence="1">2</strain>
    </source>
</reference>
<dbReference type="InterPro" id="IPR052045">
    <property type="entry name" value="Sulfur_Carrier/Prot_Modifier"/>
</dbReference>
<proteinExistence type="predicted"/>
<dbReference type="InterPro" id="IPR012675">
    <property type="entry name" value="Beta-grasp_dom_sf"/>
</dbReference>
<gene>
    <name evidence="1" type="ORF">PROAA_830024</name>
</gene>
<dbReference type="RefSeq" id="WP_186412569.1">
    <property type="nucleotide sequence ID" value="NZ_FLQY01000388.1"/>
</dbReference>
<protein>
    <submittedName>
        <fullName evidence="1">ThiamineS protein</fullName>
    </submittedName>
</protein>
<dbReference type="InterPro" id="IPR016155">
    <property type="entry name" value="Mopterin_synth/thiamin_S_b"/>
</dbReference>
<dbReference type="Gene3D" id="3.10.20.30">
    <property type="match status" value="1"/>
</dbReference>
<dbReference type="AlphaFoldDB" id="A0A1A8Y1L6"/>
<dbReference type="PANTHER" id="PTHR38031:SF1">
    <property type="entry name" value="SULFUR CARRIER PROTEIN CYSO"/>
    <property type="match status" value="1"/>
</dbReference>
<dbReference type="Pfam" id="PF02597">
    <property type="entry name" value="ThiS"/>
    <property type="match status" value="1"/>
</dbReference>
<dbReference type="EMBL" id="FLQY01000388">
    <property type="protein sequence ID" value="SBT11024.1"/>
    <property type="molecule type" value="Genomic_DNA"/>
</dbReference>
<evidence type="ECO:0000313" key="2">
    <source>
        <dbReference type="Proteomes" id="UP000199600"/>
    </source>
</evidence>
<evidence type="ECO:0000313" key="1">
    <source>
        <dbReference type="EMBL" id="SBT11024.1"/>
    </source>
</evidence>
<dbReference type="InterPro" id="IPR003749">
    <property type="entry name" value="ThiS/MoaD-like"/>
</dbReference>
<organism evidence="1 2">
    <name type="scientific">Candidatus Propionivibrio aalborgensis</name>
    <dbReference type="NCBI Taxonomy" id="1860101"/>
    <lineage>
        <taxon>Bacteria</taxon>
        <taxon>Pseudomonadati</taxon>
        <taxon>Pseudomonadota</taxon>
        <taxon>Betaproteobacteria</taxon>
        <taxon>Rhodocyclales</taxon>
        <taxon>Rhodocyclaceae</taxon>
        <taxon>Propionivibrio</taxon>
    </lineage>
</organism>
<sequence length="85" mass="9398">MQVMIPSALQSYTGHSKVEAVGATLADVLADLDRCYPGIRFRMIDERERIRPHIRFFFDGEQIHDPAQALNDGGELIIAQALSGG</sequence>
<keyword evidence="2" id="KW-1185">Reference proteome</keyword>